<dbReference type="SUPFAM" id="SSF53335">
    <property type="entry name" value="S-adenosyl-L-methionine-dependent methyltransferases"/>
    <property type="match status" value="1"/>
</dbReference>
<dbReference type="GO" id="GO:0005634">
    <property type="term" value="C:nucleus"/>
    <property type="evidence" value="ECO:0007669"/>
    <property type="project" value="TreeGrafter"/>
</dbReference>
<dbReference type="Gene3D" id="3.40.50.150">
    <property type="entry name" value="Vaccinia Virus protein VP39"/>
    <property type="match status" value="1"/>
</dbReference>
<dbReference type="AlphaFoldDB" id="A0A2L2YHA2"/>
<feature type="compositionally biased region" description="Basic and acidic residues" evidence="3">
    <location>
        <begin position="474"/>
        <end position="490"/>
    </location>
</feature>
<dbReference type="PANTHER" id="PTHR13393">
    <property type="entry name" value="SAM-DEPENDENT METHYLTRANSFERASE"/>
    <property type="match status" value="1"/>
</dbReference>
<sequence>MAFNSQMHERNIYKNRPDFARIALNYPEFRKYALSDAKGKVRVDFTDPDALRILTKILLKKDFNLTVEIPKGFLIPTVPQRLNYILWIEDLLSILKNKNKMFHGIDIGCGPCAIFSILGAKKNGWMFTATETSGESLQWALNNIKANDLGSLIKVMKVDSNSALSEVLSSNEDYDFCLCNPPFFENMEDIRKKPPRVKESITTIVKKEEIFAEGGEVAFVKRIIEESLIFKNRIKLYTSMFGKKKSFVEIFKVLQGIKDIAVTKSQFCQGNTIRWGIAWTFEKSVNFGTIEKPKPKKTKKVKPPLVHPIPKDIKCPNYNVQELSKIIWNTLKDLKILIKVVRVHEHYTESQITTDNNTWSYQRRKRREMKHNVENTGDINLSPNKISECELITANTESKSPKSADITSTSSVLMTGAQVGETASFYASKGKSLATKIESENLKLPASEESDMSFDNSFKKRKLVEDNSSSCKKPRIDSEQSEQNEMRHEPVSQCSKDISADNSDSNQQKQELIEINTDSKSVKSADISTTPSIVITDASGETDSFLASKNISLFAKKEKEDLKRAAPEEGCISSGHTFKKRRLVEDNSSVCKKPQISLEQSEQIEPTSELINQCSKDSSVDDSNQQSSTSSHLLKKPKEEWMDIVRDSESTIHSEDFKESKRVQNKATNLIKAEDISDVNFEPKSLLFCTLKIRRAKDFVLIEMNCPDEANRESMYQILQHLKNKLH</sequence>
<feature type="region of interest" description="Disordered" evidence="3">
    <location>
        <begin position="465"/>
        <end position="508"/>
    </location>
</feature>
<name>A0A2L2YHA2_PARTP</name>
<evidence type="ECO:0000256" key="2">
    <source>
        <dbReference type="ARBA" id="ARBA00022679"/>
    </source>
</evidence>
<dbReference type="PANTHER" id="PTHR13393:SF0">
    <property type="entry name" value="RNA N6-ADENOSINE-METHYLTRANSFERASE METTL16"/>
    <property type="match status" value="1"/>
</dbReference>
<dbReference type="OrthoDB" id="514248at2759"/>
<feature type="region of interest" description="Disordered" evidence="3">
    <location>
        <begin position="601"/>
        <end position="634"/>
    </location>
</feature>
<feature type="compositionally biased region" description="Polar residues" evidence="3">
    <location>
        <begin position="601"/>
        <end position="614"/>
    </location>
</feature>
<evidence type="ECO:0000256" key="3">
    <source>
        <dbReference type="SAM" id="MobiDB-lite"/>
    </source>
</evidence>
<dbReference type="InterPro" id="IPR010286">
    <property type="entry name" value="METTL16/RlmF"/>
</dbReference>
<proteinExistence type="evidence at transcript level"/>
<dbReference type="EMBL" id="IAAA01020186">
    <property type="protein sequence ID" value="LAA07534.1"/>
    <property type="molecule type" value="mRNA"/>
</dbReference>
<dbReference type="GO" id="GO:0070475">
    <property type="term" value="P:rRNA base methylation"/>
    <property type="evidence" value="ECO:0007669"/>
    <property type="project" value="TreeGrafter"/>
</dbReference>
<dbReference type="GO" id="GO:0008168">
    <property type="term" value="F:methyltransferase activity"/>
    <property type="evidence" value="ECO:0007669"/>
    <property type="project" value="UniProtKB-KW"/>
</dbReference>
<evidence type="ECO:0000256" key="1">
    <source>
        <dbReference type="ARBA" id="ARBA00022603"/>
    </source>
</evidence>
<evidence type="ECO:0000313" key="4">
    <source>
        <dbReference type="EMBL" id="LAA07534.1"/>
    </source>
</evidence>
<keyword evidence="2 4" id="KW-0808">Transferase</keyword>
<dbReference type="Pfam" id="PF05971">
    <property type="entry name" value="Methyltransf_10"/>
    <property type="match status" value="1"/>
</dbReference>
<organism evidence="4">
    <name type="scientific">Parasteatoda tepidariorum</name>
    <name type="common">Common house spider</name>
    <name type="synonym">Achaearanea tepidariorum</name>
    <dbReference type="NCBI Taxonomy" id="114398"/>
    <lineage>
        <taxon>Eukaryota</taxon>
        <taxon>Metazoa</taxon>
        <taxon>Ecdysozoa</taxon>
        <taxon>Arthropoda</taxon>
        <taxon>Chelicerata</taxon>
        <taxon>Arachnida</taxon>
        <taxon>Araneae</taxon>
        <taxon>Araneomorphae</taxon>
        <taxon>Entelegynae</taxon>
        <taxon>Araneoidea</taxon>
        <taxon>Theridiidae</taxon>
        <taxon>Parasteatoda</taxon>
    </lineage>
</organism>
<feature type="compositionally biased region" description="Low complexity" evidence="3">
    <location>
        <begin position="615"/>
        <end position="631"/>
    </location>
</feature>
<reference evidence="4" key="1">
    <citation type="journal article" date="2016" name="Mol. Ecol. Resour.">
        <title>Evaluation of the impact of RNA preservation methods of spiders for de novo transcriptome assembly.</title>
        <authorList>
            <person name="Kono N."/>
            <person name="Nakamura H."/>
            <person name="Ito Y."/>
            <person name="Tomita M."/>
            <person name="Arakawa K."/>
        </authorList>
    </citation>
    <scope>NUCLEOTIDE SEQUENCE</scope>
    <source>
        <tissue evidence="4">Whole body</tissue>
    </source>
</reference>
<protein>
    <submittedName>
        <fullName evidence="4">Methyltransferase-like protein 16</fullName>
    </submittedName>
</protein>
<dbReference type="CDD" id="cd02440">
    <property type="entry name" value="AdoMet_MTases"/>
    <property type="match status" value="1"/>
</dbReference>
<dbReference type="InterPro" id="IPR029063">
    <property type="entry name" value="SAM-dependent_MTases_sf"/>
</dbReference>
<feature type="compositionally biased region" description="Polar residues" evidence="3">
    <location>
        <begin position="492"/>
        <end position="508"/>
    </location>
</feature>
<keyword evidence="1 4" id="KW-0489">Methyltransferase</keyword>
<accession>A0A2L2YHA2</accession>